<evidence type="ECO:0000256" key="9">
    <source>
        <dbReference type="ARBA" id="ARBA00038592"/>
    </source>
</evidence>
<dbReference type="InterPro" id="IPR019856">
    <property type="entry name" value="CRISPR-assoc_Cas1_DVULG"/>
</dbReference>
<dbReference type="GO" id="GO:0043571">
    <property type="term" value="P:maintenance of CRISPR repeat elements"/>
    <property type="evidence" value="ECO:0007669"/>
    <property type="project" value="UniProtKB-UniRule"/>
</dbReference>
<keyword evidence="6 10" id="KW-0051">Antiviral defense</keyword>
<dbReference type="Pfam" id="PF01867">
    <property type="entry name" value="Cas_Cas1"/>
    <property type="match status" value="1"/>
</dbReference>
<protein>
    <recommendedName>
        <fullName evidence="10">CRISPR-associated endonuclease Cas1</fullName>
        <ecNumber evidence="10">3.1.-.-</ecNumber>
    </recommendedName>
</protein>
<reference evidence="11 12" key="1">
    <citation type="journal article" date="2013" name="Genome Announc.">
        <title>Draft Genome Sequence of Lactobacillus fermentum Strain 3872.</title>
        <authorList>
            <person name="Karlyshev A.V."/>
            <person name="Raju K."/>
            <person name="Abramov V.M."/>
        </authorList>
    </citation>
    <scope>NUCLEOTIDE SEQUENCE [LARGE SCALE GENOMIC DNA]</scope>
    <source>
        <strain evidence="11 12">3872</strain>
    </source>
</reference>
<evidence type="ECO:0000256" key="5">
    <source>
        <dbReference type="ARBA" id="ARBA00022842"/>
    </source>
</evidence>
<evidence type="ECO:0000256" key="10">
    <source>
        <dbReference type="HAMAP-Rule" id="MF_01470"/>
    </source>
</evidence>
<dbReference type="RefSeq" id="WP_021350246.1">
    <property type="nucleotide sequence ID" value="NZ_CP011536.1"/>
</dbReference>
<dbReference type="InterPro" id="IPR042206">
    <property type="entry name" value="CRISPR-assoc_Cas1_C"/>
</dbReference>
<evidence type="ECO:0000256" key="3">
    <source>
        <dbReference type="ARBA" id="ARBA00022759"/>
    </source>
</evidence>
<keyword evidence="3 10" id="KW-0255">Endonuclease</keyword>
<dbReference type="PANTHER" id="PTHR34353:SF2">
    <property type="entry name" value="CRISPR-ASSOCIATED ENDONUCLEASE CAS1 1"/>
    <property type="match status" value="1"/>
</dbReference>
<feature type="binding site" evidence="10">
    <location>
        <position position="166"/>
    </location>
    <ligand>
        <name>Mn(2+)</name>
        <dbReference type="ChEBI" id="CHEBI:29035"/>
    </ligand>
</feature>
<dbReference type="NCBIfam" id="TIGR03640">
    <property type="entry name" value="cas1_DVULG"/>
    <property type="match status" value="1"/>
</dbReference>
<dbReference type="GO" id="GO:0004520">
    <property type="term" value="F:DNA endonuclease activity"/>
    <property type="evidence" value="ECO:0007669"/>
    <property type="project" value="InterPro"/>
</dbReference>
<dbReference type="AlphaFoldDB" id="A0A806T845"/>
<keyword evidence="5 10" id="KW-0460">Magnesium</keyword>
<dbReference type="InterPro" id="IPR042211">
    <property type="entry name" value="CRISPR-assoc_Cas1_N"/>
</dbReference>
<dbReference type="GO" id="GO:0051607">
    <property type="term" value="P:defense response to virus"/>
    <property type="evidence" value="ECO:0007669"/>
    <property type="project" value="UniProtKB-UniRule"/>
</dbReference>
<sequence length="343" mass="38893">MRQLLNTLYVNTPNAYLASEGNNVKIIIDQDCVGQLPLQNFESIVTFGYAGASSGLMQKCLNQGIALSFMQPNGQIKGRVSGKPTGNVYLRRTQFRVADDDQAKLKLARNFILGKVFNQRWVIERFIRDHGMQVDQAKLKAVSVTLKDGLDKIQRAVDMESLRGIEGNLATEYFSVINDLIINQTEAFIFHDRSRRPPLDRVNALMSFAYSLLANECGGALIANGLDPYVGFMHVDRPGREGLALDLMEELRAVIADRFVLRMINLKILRSSDFKQSPDGAVLLTDEARKKFLTKWHENEQKTLQHPYLNEKIEWGLVPFAQSQLLARCLRGDLDEYPPFLWK</sequence>
<dbReference type="Gene3D" id="3.100.10.20">
    <property type="entry name" value="CRISPR-associated endonuclease Cas1, N-terminal domain"/>
    <property type="match status" value="1"/>
</dbReference>
<reference evidence="11 12" key="2">
    <citation type="journal article" name="FEMS Microbiol. Lett.">
        <title>Lactobacillus fermentum 3872 genome sequencing reveals plasmid and chromosomal genes potentially involved in a probiotic activity.</title>
        <authorList>
            <person name="Lehri B."/>
            <person name="Seddon A.M."/>
            <person name="Karlyshev A.V."/>
        </authorList>
    </citation>
    <scope>NUCLEOTIDE SEQUENCE [LARGE SCALE GENOMIC DNA]</scope>
    <source>
        <strain evidence="11 12">3872</strain>
    </source>
</reference>
<evidence type="ECO:0000256" key="7">
    <source>
        <dbReference type="ARBA" id="ARBA00023125"/>
    </source>
</evidence>
<evidence type="ECO:0000256" key="6">
    <source>
        <dbReference type="ARBA" id="ARBA00023118"/>
    </source>
</evidence>
<comment type="subunit">
    <text evidence="9 10">Homodimer, forms a heterotetramer with a Cas2 homodimer.</text>
</comment>
<dbReference type="EC" id="3.1.-.-" evidence="10"/>
<evidence type="ECO:0000256" key="2">
    <source>
        <dbReference type="ARBA" id="ARBA00022723"/>
    </source>
</evidence>
<evidence type="ECO:0000256" key="4">
    <source>
        <dbReference type="ARBA" id="ARBA00022801"/>
    </source>
</evidence>
<proteinExistence type="inferred from homology"/>
<dbReference type="GO" id="GO:0046872">
    <property type="term" value="F:metal ion binding"/>
    <property type="evidence" value="ECO:0007669"/>
    <property type="project" value="UniProtKB-UniRule"/>
</dbReference>
<evidence type="ECO:0000256" key="1">
    <source>
        <dbReference type="ARBA" id="ARBA00022722"/>
    </source>
</evidence>
<evidence type="ECO:0000313" key="11">
    <source>
        <dbReference type="EMBL" id="AKM51533.1"/>
    </source>
</evidence>
<comment type="function">
    <text evidence="10">CRISPR (clustered regularly interspaced short palindromic repeat), is an adaptive immune system that provides protection against mobile genetic elements (viruses, transposable elements and conjugative plasmids). CRISPR clusters contain spacers, sequences complementary to antecedent mobile elements, and target invading nucleic acids. CRISPR clusters are transcribed and processed into CRISPR RNA (crRNA). Acts as a dsDNA endonuclease. Involved in the integration of spacer DNA into the CRISPR cassette.</text>
</comment>
<comment type="cofactor">
    <cofactor evidence="10">
        <name>Mg(2+)</name>
        <dbReference type="ChEBI" id="CHEBI:18420"/>
    </cofactor>
    <cofactor evidence="10">
        <name>Mn(2+)</name>
        <dbReference type="ChEBI" id="CHEBI:29035"/>
    </cofactor>
</comment>
<dbReference type="EMBL" id="CP011536">
    <property type="protein sequence ID" value="AKM51533.1"/>
    <property type="molecule type" value="Genomic_DNA"/>
</dbReference>
<evidence type="ECO:0000313" key="12">
    <source>
        <dbReference type="Proteomes" id="UP000016629"/>
    </source>
</evidence>
<feature type="binding site" evidence="10">
    <location>
        <position position="234"/>
    </location>
    <ligand>
        <name>Mn(2+)</name>
        <dbReference type="ChEBI" id="CHEBI:29035"/>
    </ligand>
</feature>
<dbReference type="InterPro" id="IPR050646">
    <property type="entry name" value="Cas1"/>
</dbReference>
<keyword evidence="2 10" id="KW-0479">Metal-binding</keyword>
<dbReference type="HAMAP" id="MF_01470">
    <property type="entry name" value="Cas1"/>
    <property type="match status" value="1"/>
</dbReference>
<accession>A0A806T845</accession>
<organism evidence="11 12">
    <name type="scientific">Limosilactobacillus fermentum 3872</name>
    <dbReference type="NCBI Taxonomy" id="1381124"/>
    <lineage>
        <taxon>Bacteria</taxon>
        <taxon>Bacillati</taxon>
        <taxon>Bacillota</taxon>
        <taxon>Bacilli</taxon>
        <taxon>Lactobacillales</taxon>
        <taxon>Lactobacillaceae</taxon>
        <taxon>Limosilactobacillus</taxon>
    </lineage>
</organism>
<dbReference type="PANTHER" id="PTHR34353">
    <property type="entry name" value="CRISPR-ASSOCIATED ENDONUCLEASE CAS1 1"/>
    <property type="match status" value="1"/>
</dbReference>
<gene>
    <name evidence="10" type="primary">cas1</name>
    <name evidence="11" type="ORF">N573_007500</name>
</gene>
<dbReference type="Proteomes" id="UP000016629">
    <property type="component" value="Chromosome"/>
</dbReference>
<keyword evidence="4 10" id="KW-0378">Hydrolase</keyword>
<comment type="similarity">
    <text evidence="10">Belongs to the CRISPR-associated endonuclease Cas1 family.</text>
</comment>
<dbReference type="Gene3D" id="1.20.120.920">
    <property type="entry name" value="CRISPR-associated endonuclease Cas1, C-terminal domain"/>
    <property type="match status" value="1"/>
</dbReference>
<dbReference type="NCBIfam" id="TIGR00287">
    <property type="entry name" value="cas1"/>
    <property type="match status" value="1"/>
</dbReference>
<dbReference type="GO" id="GO:0016787">
    <property type="term" value="F:hydrolase activity"/>
    <property type="evidence" value="ECO:0007669"/>
    <property type="project" value="UniProtKB-KW"/>
</dbReference>
<name>A0A806T845_LIMFE</name>
<keyword evidence="7 10" id="KW-0238">DNA-binding</keyword>
<dbReference type="GO" id="GO:0003677">
    <property type="term" value="F:DNA binding"/>
    <property type="evidence" value="ECO:0007669"/>
    <property type="project" value="UniProtKB-KW"/>
</dbReference>
<keyword evidence="1 10" id="KW-0540">Nuclease</keyword>
<evidence type="ECO:0000256" key="8">
    <source>
        <dbReference type="ARBA" id="ARBA00023211"/>
    </source>
</evidence>
<dbReference type="InterPro" id="IPR002729">
    <property type="entry name" value="CRISPR-assoc_Cas1"/>
</dbReference>
<keyword evidence="8 10" id="KW-0464">Manganese</keyword>
<feature type="binding site" evidence="10">
    <location>
        <position position="249"/>
    </location>
    <ligand>
        <name>Mn(2+)</name>
        <dbReference type="ChEBI" id="CHEBI:29035"/>
    </ligand>
</feature>